<dbReference type="PANTHER" id="PTHR24567">
    <property type="entry name" value="CRP FAMILY TRANSCRIPTIONAL REGULATORY PROTEIN"/>
    <property type="match status" value="1"/>
</dbReference>
<dbReference type="SUPFAM" id="SSF51206">
    <property type="entry name" value="cAMP-binding domain-like"/>
    <property type="match status" value="1"/>
</dbReference>
<dbReference type="InterPro" id="IPR050397">
    <property type="entry name" value="Env_Response_Regulators"/>
</dbReference>
<dbReference type="GO" id="GO:0003677">
    <property type="term" value="F:DNA binding"/>
    <property type="evidence" value="ECO:0007669"/>
    <property type="project" value="UniProtKB-KW"/>
</dbReference>
<dbReference type="InterPro" id="IPR000595">
    <property type="entry name" value="cNMP-bd_dom"/>
</dbReference>
<accession>A0AAW5R042</accession>
<feature type="domain" description="Cyclic nucleotide-binding" evidence="4">
    <location>
        <begin position="9"/>
        <end position="129"/>
    </location>
</feature>
<feature type="domain" description="HTH crp-type" evidence="5">
    <location>
        <begin position="143"/>
        <end position="211"/>
    </location>
</feature>
<sequence>MAALRNTALFSGLNDETLAKLLKHARINTHARGEMLFLQDEPVQAFYVVLDGWVKIFRTTPSGDEAVIGVFHRGESFAEAAAFVSGKYPATGETVSDARLLHIPSRHLLDLVMESPEIGLAMLASTSRHLHMLVNQIEELKAHTGTQRVARFLLSLAPVRSGSCTIAIPYDKALLAGKLGMKPESLSRAFQRLKACGLSIRRDMAIVDDIAHLQQLVEQDRAEVFRSRA</sequence>
<dbReference type="InterPro" id="IPR036388">
    <property type="entry name" value="WH-like_DNA-bd_sf"/>
</dbReference>
<evidence type="ECO:0000259" key="4">
    <source>
        <dbReference type="PROSITE" id="PS50042"/>
    </source>
</evidence>
<evidence type="ECO:0000256" key="3">
    <source>
        <dbReference type="ARBA" id="ARBA00023163"/>
    </source>
</evidence>
<keyword evidence="7" id="KW-1185">Reference proteome</keyword>
<proteinExistence type="predicted"/>
<dbReference type="Gene3D" id="1.10.10.10">
    <property type="entry name" value="Winged helix-like DNA-binding domain superfamily/Winged helix DNA-binding domain"/>
    <property type="match status" value="1"/>
</dbReference>
<dbReference type="InterPro" id="IPR014710">
    <property type="entry name" value="RmlC-like_jellyroll"/>
</dbReference>
<dbReference type="InterPro" id="IPR012318">
    <property type="entry name" value="HTH_CRP"/>
</dbReference>
<reference evidence="6 7" key="1">
    <citation type="submission" date="2022-04" db="EMBL/GenBank/DDBJ databases">
        <authorList>
            <person name="Ye Y.-Q."/>
            <person name="Du Z.-J."/>
        </authorList>
    </citation>
    <scope>NUCLEOTIDE SEQUENCE [LARGE SCALE GENOMIC DNA]</scope>
    <source>
        <strain evidence="6 7">A6E488</strain>
    </source>
</reference>
<name>A0AAW5R042_9HYPH</name>
<evidence type="ECO:0000313" key="6">
    <source>
        <dbReference type="EMBL" id="MCT8973635.1"/>
    </source>
</evidence>
<keyword evidence="1" id="KW-0805">Transcription regulation</keyword>
<dbReference type="InterPro" id="IPR018490">
    <property type="entry name" value="cNMP-bd_dom_sf"/>
</dbReference>
<dbReference type="GO" id="GO:0005829">
    <property type="term" value="C:cytosol"/>
    <property type="evidence" value="ECO:0007669"/>
    <property type="project" value="TreeGrafter"/>
</dbReference>
<dbReference type="RefSeq" id="WP_261617216.1">
    <property type="nucleotide sequence ID" value="NZ_JALIDZ010000008.1"/>
</dbReference>
<organism evidence="6 7">
    <name type="scientific">Microbaculum marinisediminis</name>
    <dbReference type="NCBI Taxonomy" id="2931392"/>
    <lineage>
        <taxon>Bacteria</taxon>
        <taxon>Pseudomonadati</taxon>
        <taxon>Pseudomonadota</taxon>
        <taxon>Alphaproteobacteria</taxon>
        <taxon>Hyphomicrobiales</taxon>
        <taxon>Tepidamorphaceae</taxon>
        <taxon>Microbaculum</taxon>
    </lineage>
</organism>
<dbReference type="AlphaFoldDB" id="A0AAW5R042"/>
<dbReference type="InterPro" id="IPR036390">
    <property type="entry name" value="WH_DNA-bd_sf"/>
</dbReference>
<dbReference type="Proteomes" id="UP001320898">
    <property type="component" value="Unassembled WGS sequence"/>
</dbReference>
<dbReference type="PANTHER" id="PTHR24567:SF74">
    <property type="entry name" value="HTH-TYPE TRANSCRIPTIONAL REGULATOR ARCR"/>
    <property type="match status" value="1"/>
</dbReference>
<evidence type="ECO:0000259" key="5">
    <source>
        <dbReference type="PROSITE" id="PS51063"/>
    </source>
</evidence>
<dbReference type="Gene3D" id="2.60.120.10">
    <property type="entry name" value="Jelly Rolls"/>
    <property type="match status" value="1"/>
</dbReference>
<comment type="caution">
    <text evidence="6">The sequence shown here is derived from an EMBL/GenBank/DDBJ whole genome shotgun (WGS) entry which is preliminary data.</text>
</comment>
<dbReference type="SMART" id="SM00100">
    <property type="entry name" value="cNMP"/>
    <property type="match status" value="1"/>
</dbReference>
<dbReference type="PROSITE" id="PS50042">
    <property type="entry name" value="CNMP_BINDING_3"/>
    <property type="match status" value="1"/>
</dbReference>
<keyword evidence="3" id="KW-0804">Transcription</keyword>
<dbReference type="EMBL" id="JALIDZ010000008">
    <property type="protein sequence ID" value="MCT8973635.1"/>
    <property type="molecule type" value="Genomic_DNA"/>
</dbReference>
<dbReference type="PROSITE" id="PS51063">
    <property type="entry name" value="HTH_CRP_2"/>
    <property type="match status" value="1"/>
</dbReference>
<dbReference type="GO" id="GO:0003700">
    <property type="term" value="F:DNA-binding transcription factor activity"/>
    <property type="evidence" value="ECO:0007669"/>
    <property type="project" value="TreeGrafter"/>
</dbReference>
<dbReference type="Pfam" id="PF00027">
    <property type="entry name" value="cNMP_binding"/>
    <property type="match status" value="1"/>
</dbReference>
<evidence type="ECO:0000256" key="2">
    <source>
        <dbReference type="ARBA" id="ARBA00023125"/>
    </source>
</evidence>
<evidence type="ECO:0000313" key="7">
    <source>
        <dbReference type="Proteomes" id="UP001320898"/>
    </source>
</evidence>
<keyword evidence="2" id="KW-0238">DNA-binding</keyword>
<evidence type="ECO:0000256" key="1">
    <source>
        <dbReference type="ARBA" id="ARBA00023015"/>
    </source>
</evidence>
<dbReference type="CDD" id="cd00038">
    <property type="entry name" value="CAP_ED"/>
    <property type="match status" value="1"/>
</dbReference>
<dbReference type="Pfam" id="PF13545">
    <property type="entry name" value="HTH_Crp_2"/>
    <property type="match status" value="1"/>
</dbReference>
<protein>
    <submittedName>
        <fullName evidence="6">Crp/Fnr family transcriptional regulator</fullName>
    </submittedName>
</protein>
<dbReference type="SUPFAM" id="SSF46785">
    <property type="entry name" value="Winged helix' DNA-binding domain"/>
    <property type="match status" value="1"/>
</dbReference>
<gene>
    <name evidence="6" type="ORF">MUB46_17365</name>
</gene>